<evidence type="ECO:0000313" key="1">
    <source>
        <dbReference type="EMBL" id="KAI0061654.1"/>
    </source>
</evidence>
<proteinExistence type="predicted"/>
<name>A0ACB8SYU7_9AGAM</name>
<organism evidence="1 2">
    <name type="scientific">Artomyces pyxidatus</name>
    <dbReference type="NCBI Taxonomy" id="48021"/>
    <lineage>
        <taxon>Eukaryota</taxon>
        <taxon>Fungi</taxon>
        <taxon>Dikarya</taxon>
        <taxon>Basidiomycota</taxon>
        <taxon>Agaricomycotina</taxon>
        <taxon>Agaricomycetes</taxon>
        <taxon>Russulales</taxon>
        <taxon>Auriscalpiaceae</taxon>
        <taxon>Artomyces</taxon>
    </lineage>
</organism>
<comment type="caution">
    <text evidence="1">The sequence shown here is derived from an EMBL/GenBank/DDBJ whole genome shotgun (WGS) entry which is preliminary data.</text>
</comment>
<reference evidence="1" key="1">
    <citation type="submission" date="2021-03" db="EMBL/GenBank/DDBJ databases">
        <authorList>
            <consortium name="DOE Joint Genome Institute"/>
            <person name="Ahrendt S."/>
            <person name="Looney B.P."/>
            <person name="Miyauchi S."/>
            <person name="Morin E."/>
            <person name="Drula E."/>
            <person name="Courty P.E."/>
            <person name="Chicoki N."/>
            <person name="Fauchery L."/>
            <person name="Kohler A."/>
            <person name="Kuo A."/>
            <person name="Labutti K."/>
            <person name="Pangilinan J."/>
            <person name="Lipzen A."/>
            <person name="Riley R."/>
            <person name="Andreopoulos W."/>
            <person name="He G."/>
            <person name="Johnson J."/>
            <person name="Barry K.W."/>
            <person name="Grigoriev I.V."/>
            <person name="Nagy L."/>
            <person name="Hibbett D."/>
            <person name="Henrissat B."/>
            <person name="Matheny P.B."/>
            <person name="Labbe J."/>
            <person name="Martin F."/>
        </authorList>
    </citation>
    <scope>NUCLEOTIDE SEQUENCE</scope>
    <source>
        <strain evidence="1">HHB10654</strain>
    </source>
</reference>
<reference evidence="1" key="2">
    <citation type="journal article" date="2022" name="New Phytol.">
        <title>Evolutionary transition to the ectomycorrhizal habit in the genomes of a hyperdiverse lineage of mushroom-forming fungi.</title>
        <authorList>
            <person name="Looney B."/>
            <person name="Miyauchi S."/>
            <person name="Morin E."/>
            <person name="Drula E."/>
            <person name="Courty P.E."/>
            <person name="Kohler A."/>
            <person name="Kuo A."/>
            <person name="LaButti K."/>
            <person name="Pangilinan J."/>
            <person name="Lipzen A."/>
            <person name="Riley R."/>
            <person name="Andreopoulos W."/>
            <person name="He G."/>
            <person name="Johnson J."/>
            <person name="Nolan M."/>
            <person name="Tritt A."/>
            <person name="Barry K.W."/>
            <person name="Grigoriev I.V."/>
            <person name="Nagy L.G."/>
            <person name="Hibbett D."/>
            <person name="Henrissat B."/>
            <person name="Matheny P.B."/>
            <person name="Labbe J."/>
            <person name="Martin F.M."/>
        </authorList>
    </citation>
    <scope>NUCLEOTIDE SEQUENCE</scope>
    <source>
        <strain evidence="1">HHB10654</strain>
    </source>
</reference>
<dbReference type="Proteomes" id="UP000814140">
    <property type="component" value="Unassembled WGS sequence"/>
</dbReference>
<evidence type="ECO:0000313" key="2">
    <source>
        <dbReference type="Proteomes" id="UP000814140"/>
    </source>
</evidence>
<accession>A0ACB8SYU7</accession>
<gene>
    <name evidence="1" type="ORF">BV25DRAFT_730163</name>
</gene>
<sequence length="458" mass="48441">MLSVSPPLPSDTPQVPTRMSLPTTPPSSARPAAVTPESESESLLELSFDYLPNSAGQIVRISKGSSHRSSPPTPVDDSRTSSPSADIGSKLPSPNLLNGQARRVSLSRSESMPGVSPSGEKSEPAETRPSPSAGPSALRSFSRAISGPVSLSQNRTPAPGPSSVRSIISGGLRSNRRPQRPTLDELNQAGRLQPQEEEPRALPDAQDEKENLDGVPEEPPSMSAPRRHSPPRSAPATDAPYHYPSALPSRFSTSSSSSSVRALTDVVPVPQRGLPSAAGPSSVSRQIMAGPSRAGRALKKFTTGFGINKISEVEGADENDHLTDAGSDVDGAAEPEQAPAPAPSDVLRAATSARQRVNALSLSASNRTRRSASLSETTTPEDHGAGGQAYLAAHGYHVQARPGTSLGLSSMRAQRVTLEEKLRREKEIALEEEYARQQREAEQAEAERRLPVLLSMQS</sequence>
<protein>
    <submittedName>
        <fullName evidence="1">Uncharacterized protein</fullName>
    </submittedName>
</protein>
<keyword evidence="2" id="KW-1185">Reference proteome</keyword>
<dbReference type="EMBL" id="MU277211">
    <property type="protein sequence ID" value="KAI0061654.1"/>
    <property type="molecule type" value="Genomic_DNA"/>
</dbReference>